<dbReference type="FunFam" id="1.10.287.950:FF:000001">
    <property type="entry name" value="Methyl-accepting chemotaxis sensory transducer"/>
    <property type="match status" value="1"/>
</dbReference>
<dbReference type="Gene3D" id="1.10.287.950">
    <property type="entry name" value="Methyl-accepting chemotaxis protein"/>
    <property type="match status" value="1"/>
</dbReference>
<evidence type="ECO:0000256" key="1">
    <source>
        <dbReference type="ARBA" id="ARBA00004370"/>
    </source>
</evidence>
<name>A0A843SCI7_9BURK</name>
<dbReference type="InterPro" id="IPR013655">
    <property type="entry name" value="PAS_fold_3"/>
</dbReference>
<dbReference type="SMART" id="SM00304">
    <property type="entry name" value="HAMP"/>
    <property type="match status" value="1"/>
</dbReference>
<evidence type="ECO:0000256" key="3">
    <source>
        <dbReference type="ARBA" id="ARBA00029447"/>
    </source>
</evidence>
<dbReference type="RefSeq" id="WP_152807723.1">
    <property type="nucleotide sequence ID" value="NZ_WHUF01000006.1"/>
</dbReference>
<feature type="transmembrane region" description="Helical" evidence="5">
    <location>
        <begin position="202"/>
        <end position="228"/>
    </location>
</feature>
<dbReference type="CDD" id="cd11386">
    <property type="entry name" value="MCP_signal"/>
    <property type="match status" value="1"/>
</dbReference>
<dbReference type="Gene3D" id="3.30.450.20">
    <property type="entry name" value="PAS domain"/>
    <property type="match status" value="1"/>
</dbReference>
<dbReference type="SMART" id="SM00283">
    <property type="entry name" value="MA"/>
    <property type="match status" value="1"/>
</dbReference>
<dbReference type="InterPro" id="IPR051310">
    <property type="entry name" value="MCP_chemotaxis"/>
</dbReference>
<dbReference type="GO" id="GO:0004888">
    <property type="term" value="F:transmembrane signaling receptor activity"/>
    <property type="evidence" value="ECO:0007669"/>
    <property type="project" value="TreeGrafter"/>
</dbReference>
<evidence type="ECO:0000256" key="5">
    <source>
        <dbReference type="SAM" id="Phobius"/>
    </source>
</evidence>
<protein>
    <submittedName>
        <fullName evidence="9">PAS domain-containing protein</fullName>
    </submittedName>
</protein>
<comment type="caution">
    <text evidence="9">The sequence shown here is derived from an EMBL/GenBank/DDBJ whole genome shotgun (WGS) entry which is preliminary data.</text>
</comment>
<sequence length="540" mass="57112">MRINSPITQNEYLMEDGKTIVSSTDLQGNINYANPYFIEVSGYTEQELLGAPQNIVRHPDMPVEAFADLWKTIRSGMPWTGLVKNRCKNGDYYWVLANVTPVIEQGKPVGYLSVRTKPSREQVREADALYRQFKAGNPQRLRIVNGRVVATGIAARLAGLMRMSLARQIGVATLLTGGVLALLAFALLGLGDAGIAAARSGLGALALCAMLGMVWFGRSLYLNVALPLRQATRAARMMAGGDLTAAFDVQRDDEVGQLLAALRQTNINLHSIIGDVRANFDEISVATGEIADGNLDLSGRTESQASSLQQTAASMEQLTSTVQQSASNVASANQLAGQASAVAAQGGSIVSQVVSTMDDISASSNKVLDIIGLIDGIAFQTNILALNAAVEAARAGEEGRGFAVVASEVRSLAQRSATAAKEIKALIDQSIQKVQAGTVLTNSAGVTMNQVIESVDRVSRVMEEISNSTREQSDGINQVNQAVIQIDDITQQNAALVEQAAAAAGNLAQQTRCVSQAMAVFKLQGGLVVPKTTAVAIRVA</sequence>
<dbReference type="CDD" id="cd06225">
    <property type="entry name" value="HAMP"/>
    <property type="match status" value="1"/>
</dbReference>
<evidence type="ECO:0000259" key="6">
    <source>
        <dbReference type="PROSITE" id="PS50111"/>
    </source>
</evidence>
<dbReference type="InterPro" id="IPR000014">
    <property type="entry name" value="PAS"/>
</dbReference>
<keyword evidence="5" id="KW-1133">Transmembrane helix</keyword>
<evidence type="ECO:0000313" key="10">
    <source>
        <dbReference type="Proteomes" id="UP000444318"/>
    </source>
</evidence>
<dbReference type="PROSITE" id="PS50885">
    <property type="entry name" value="HAMP"/>
    <property type="match status" value="1"/>
</dbReference>
<dbReference type="GO" id="GO:0005886">
    <property type="term" value="C:plasma membrane"/>
    <property type="evidence" value="ECO:0007669"/>
    <property type="project" value="TreeGrafter"/>
</dbReference>
<dbReference type="PROSITE" id="PS50111">
    <property type="entry name" value="CHEMOTAXIS_TRANSDUC_2"/>
    <property type="match status" value="1"/>
</dbReference>
<dbReference type="NCBIfam" id="TIGR00229">
    <property type="entry name" value="sensory_box"/>
    <property type="match status" value="1"/>
</dbReference>
<dbReference type="Pfam" id="PF08447">
    <property type="entry name" value="PAS_3"/>
    <property type="match status" value="1"/>
</dbReference>
<keyword evidence="5" id="KW-0472">Membrane</keyword>
<dbReference type="InterPro" id="IPR003660">
    <property type="entry name" value="HAMP_dom"/>
</dbReference>
<evidence type="ECO:0000256" key="4">
    <source>
        <dbReference type="PROSITE-ProRule" id="PRU00284"/>
    </source>
</evidence>
<dbReference type="Pfam" id="PF00015">
    <property type="entry name" value="MCPsignal"/>
    <property type="match status" value="1"/>
</dbReference>
<dbReference type="InterPro" id="IPR004089">
    <property type="entry name" value="MCPsignal_dom"/>
</dbReference>
<dbReference type="PROSITE" id="PS50112">
    <property type="entry name" value="PAS"/>
    <property type="match status" value="1"/>
</dbReference>
<feature type="domain" description="Methyl-accepting transducer" evidence="6">
    <location>
        <begin position="279"/>
        <end position="508"/>
    </location>
</feature>
<feature type="transmembrane region" description="Helical" evidence="5">
    <location>
        <begin position="169"/>
        <end position="190"/>
    </location>
</feature>
<dbReference type="AlphaFoldDB" id="A0A843SCI7"/>
<dbReference type="SUPFAM" id="SSF55785">
    <property type="entry name" value="PYP-like sensor domain (PAS domain)"/>
    <property type="match status" value="1"/>
</dbReference>
<dbReference type="SMART" id="SM00086">
    <property type="entry name" value="PAC"/>
    <property type="match status" value="1"/>
</dbReference>
<dbReference type="InterPro" id="IPR001610">
    <property type="entry name" value="PAC"/>
</dbReference>
<evidence type="ECO:0000256" key="2">
    <source>
        <dbReference type="ARBA" id="ARBA00022481"/>
    </source>
</evidence>
<accession>A0A843SCI7</accession>
<dbReference type="SMART" id="SM00091">
    <property type="entry name" value="PAS"/>
    <property type="match status" value="1"/>
</dbReference>
<dbReference type="InterPro" id="IPR035965">
    <property type="entry name" value="PAS-like_dom_sf"/>
</dbReference>
<feature type="domain" description="PAS" evidence="7">
    <location>
        <begin position="13"/>
        <end position="50"/>
    </location>
</feature>
<dbReference type="Proteomes" id="UP000444318">
    <property type="component" value="Unassembled WGS sequence"/>
</dbReference>
<comment type="subcellular location">
    <subcellularLocation>
        <location evidence="1">Membrane</location>
    </subcellularLocation>
</comment>
<dbReference type="PANTHER" id="PTHR43531">
    <property type="entry name" value="PROTEIN ICFG"/>
    <property type="match status" value="1"/>
</dbReference>
<evidence type="ECO:0000259" key="8">
    <source>
        <dbReference type="PROSITE" id="PS50885"/>
    </source>
</evidence>
<keyword evidence="5" id="KW-0812">Transmembrane</keyword>
<dbReference type="PANTHER" id="PTHR43531:SF14">
    <property type="entry name" value="METHYL-ACCEPTING CHEMOTAXIS PROTEIN I-RELATED"/>
    <property type="match status" value="1"/>
</dbReference>
<dbReference type="EMBL" id="WHUF01000006">
    <property type="protein sequence ID" value="MQA22255.1"/>
    <property type="molecule type" value="Genomic_DNA"/>
</dbReference>
<dbReference type="CDD" id="cd00130">
    <property type="entry name" value="PAS"/>
    <property type="match status" value="1"/>
</dbReference>
<dbReference type="SUPFAM" id="SSF58104">
    <property type="entry name" value="Methyl-accepting chemotaxis protein (MCP) signaling domain"/>
    <property type="match status" value="1"/>
</dbReference>
<dbReference type="GO" id="GO:0007165">
    <property type="term" value="P:signal transduction"/>
    <property type="evidence" value="ECO:0007669"/>
    <property type="project" value="UniProtKB-KW"/>
</dbReference>
<reference evidence="9 10" key="1">
    <citation type="submission" date="2019-10" db="EMBL/GenBank/DDBJ databases">
        <title>Two novel species isolated from a subtropical stream in China.</title>
        <authorList>
            <person name="Lu H."/>
        </authorList>
    </citation>
    <scope>NUCLEOTIDE SEQUENCE [LARGE SCALE GENOMIC DNA]</scope>
    <source>
        <strain evidence="9 10">FT103W</strain>
    </source>
</reference>
<keyword evidence="10" id="KW-1185">Reference proteome</keyword>
<keyword evidence="4" id="KW-0807">Transducer</keyword>
<organism evidence="9 10">
    <name type="scientific">Rugamonas rivuli</name>
    <dbReference type="NCBI Taxonomy" id="2743358"/>
    <lineage>
        <taxon>Bacteria</taxon>
        <taxon>Pseudomonadati</taxon>
        <taxon>Pseudomonadota</taxon>
        <taxon>Betaproteobacteria</taxon>
        <taxon>Burkholderiales</taxon>
        <taxon>Oxalobacteraceae</taxon>
        <taxon>Telluria group</taxon>
        <taxon>Rugamonas</taxon>
    </lineage>
</organism>
<evidence type="ECO:0000259" key="7">
    <source>
        <dbReference type="PROSITE" id="PS50112"/>
    </source>
</evidence>
<dbReference type="GO" id="GO:0006935">
    <property type="term" value="P:chemotaxis"/>
    <property type="evidence" value="ECO:0007669"/>
    <property type="project" value="TreeGrafter"/>
</dbReference>
<comment type="similarity">
    <text evidence="3">Belongs to the methyl-accepting chemotaxis (MCP) protein family.</text>
</comment>
<feature type="domain" description="HAMP" evidence="8">
    <location>
        <begin position="222"/>
        <end position="274"/>
    </location>
</feature>
<gene>
    <name evidence="9" type="ORF">GEV01_22320</name>
</gene>
<proteinExistence type="inferred from homology"/>
<dbReference type="Pfam" id="PF00672">
    <property type="entry name" value="HAMP"/>
    <property type="match status" value="1"/>
</dbReference>
<evidence type="ECO:0000313" key="9">
    <source>
        <dbReference type="EMBL" id="MQA22255.1"/>
    </source>
</evidence>
<keyword evidence="2" id="KW-0488">Methylation</keyword>